<dbReference type="EMBL" id="BMJB01000001">
    <property type="protein sequence ID" value="GGA71284.1"/>
    <property type="molecule type" value="Genomic_DNA"/>
</dbReference>
<dbReference type="Pfam" id="PF07519">
    <property type="entry name" value="Tannase"/>
    <property type="match status" value="1"/>
</dbReference>
<reference evidence="8" key="2">
    <citation type="submission" date="2020-09" db="EMBL/GenBank/DDBJ databases">
        <authorList>
            <person name="Sun Q."/>
            <person name="Zhou Y."/>
        </authorList>
    </citation>
    <scope>NUCLEOTIDE SEQUENCE</scope>
    <source>
        <strain evidence="8">CGMCC 1.15447</strain>
    </source>
</reference>
<evidence type="ECO:0000256" key="7">
    <source>
        <dbReference type="ARBA" id="ARBA00023157"/>
    </source>
</evidence>
<keyword evidence="4" id="KW-0732">Signal</keyword>
<evidence type="ECO:0000256" key="3">
    <source>
        <dbReference type="ARBA" id="ARBA00022723"/>
    </source>
</evidence>
<reference evidence="8" key="1">
    <citation type="journal article" date="2014" name="Int. J. Syst. Evol. Microbiol.">
        <title>Complete genome sequence of Corynebacterium casei LMG S-19264T (=DSM 44701T), isolated from a smear-ripened cheese.</title>
        <authorList>
            <consortium name="US DOE Joint Genome Institute (JGI-PGF)"/>
            <person name="Walter F."/>
            <person name="Albersmeier A."/>
            <person name="Kalinowski J."/>
            <person name="Ruckert C."/>
        </authorList>
    </citation>
    <scope>NUCLEOTIDE SEQUENCE</scope>
    <source>
        <strain evidence="8">CGMCC 1.15447</strain>
    </source>
</reference>
<keyword evidence="5" id="KW-0378">Hydrolase</keyword>
<dbReference type="PANTHER" id="PTHR33938">
    <property type="entry name" value="FERULOYL ESTERASE B-RELATED"/>
    <property type="match status" value="1"/>
</dbReference>
<keyword evidence="2" id="KW-0719">Serine esterase</keyword>
<gene>
    <name evidence="8" type="ORF">GCM10011507_23670</name>
</gene>
<evidence type="ECO:0000256" key="1">
    <source>
        <dbReference type="ARBA" id="ARBA00006249"/>
    </source>
</evidence>
<evidence type="ECO:0000313" key="8">
    <source>
        <dbReference type="EMBL" id="GGA71284.1"/>
    </source>
</evidence>
<name>A0A916W669_9BACT</name>
<dbReference type="GO" id="GO:0052689">
    <property type="term" value="F:carboxylic ester hydrolase activity"/>
    <property type="evidence" value="ECO:0007669"/>
    <property type="project" value="UniProtKB-KW"/>
</dbReference>
<evidence type="ECO:0000256" key="5">
    <source>
        <dbReference type="ARBA" id="ARBA00022801"/>
    </source>
</evidence>
<keyword evidence="6" id="KW-0106">Calcium</keyword>
<dbReference type="GO" id="GO:0046872">
    <property type="term" value="F:metal ion binding"/>
    <property type="evidence" value="ECO:0007669"/>
    <property type="project" value="UniProtKB-KW"/>
</dbReference>
<comment type="caution">
    <text evidence="8">The sequence shown here is derived from an EMBL/GenBank/DDBJ whole genome shotgun (WGS) entry which is preliminary data.</text>
</comment>
<keyword evidence="9" id="KW-1185">Reference proteome</keyword>
<proteinExistence type="inferred from homology"/>
<dbReference type="InterPro" id="IPR011118">
    <property type="entry name" value="Tannase/feruloyl_esterase"/>
</dbReference>
<dbReference type="AlphaFoldDB" id="A0A916W669"/>
<evidence type="ECO:0000313" key="9">
    <source>
        <dbReference type="Proteomes" id="UP000648801"/>
    </source>
</evidence>
<organism evidence="8 9">
    <name type="scientific">Edaphobacter acidisoli</name>
    <dbReference type="NCBI Taxonomy" id="2040573"/>
    <lineage>
        <taxon>Bacteria</taxon>
        <taxon>Pseudomonadati</taxon>
        <taxon>Acidobacteriota</taxon>
        <taxon>Terriglobia</taxon>
        <taxon>Terriglobales</taxon>
        <taxon>Acidobacteriaceae</taxon>
        <taxon>Edaphobacter</taxon>
    </lineage>
</organism>
<keyword evidence="3" id="KW-0479">Metal-binding</keyword>
<dbReference type="Proteomes" id="UP000648801">
    <property type="component" value="Unassembled WGS sequence"/>
</dbReference>
<evidence type="ECO:0000256" key="2">
    <source>
        <dbReference type="ARBA" id="ARBA00022487"/>
    </source>
</evidence>
<dbReference type="RefSeq" id="WP_188759454.1">
    <property type="nucleotide sequence ID" value="NZ_BMJB01000001.1"/>
</dbReference>
<comment type="similarity">
    <text evidence="1">Belongs to the tannase family.</text>
</comment>
<protein>
    <submittedName>
        <fullName evidence="8">Esterase</fullName>
    </submittedName>
</protein>
<evidence type="ECO:0000256" key="4">
    <source>
        <dbReference type="ARBA" id="ARBA00022729"/>
    </source>
</evidence>
<dbReference type="PANTHER" id="PTHR33938:SF15">
    <property type="entry name" value="FERULOYL ESTERASE B-RELATED"/>
    <property type="match status" value="1"/>
</dbReference>
<dbReference type="InterPro" id="IPR029058">
    <property type="entry name" value="AB_hydrolase_fold"/>
</dbReference>
<accession>A0A916W669</accession>
<keyword evidence="7" id="KW-1015">Disulfide bond</keyword>
<dbReference type="SUPFAM" id="SSF53474">
    <property type="entry name" value="alpha/beta-Hydrolases"/>
    <property type="match status" value="1"/>
</dbReference>
<sequence length="512" mass="54943">MAFAVASPALAQSAAACVGLTKVVVADTTIESAMIVPAGTFHVTTPALAMFNMPEFCRVVAVTKPAIRFEVWLPTQIWNGRFEGVGNGGMAGFIGYRAMGLALRRGYATASTDTGHVNHPLGNGFDSMWSEGRPDLVADFGYLALHMTTVNAKQIVAAFYGHRAAHSYYVGCSKGGGQGLMEAQRYPKDYDGLLVGDPAYNWTGHYAGAHLWYSIATLKDPESYIPASMVPLLANAVNKACDAADGVRDGVVSDPLACRFDPAVLECRAGEDASRCFTAKQVKAIKDIWGGAHDAKGRLIYPGLVPGGEDGPGGWASWVTGHAPFQSTHWRAADGFFRYMVFSPEFKPLDFNYDTDLSRTVAKVGKSLDAVDPNLLPLERAGGKMILYHGWSDPDISPLSTIDYYDAVEKISGPQTTNFLRLFMVPGMQHCAGGPGATTFDGVTALERWVENGEAPGQMLAAKIVDGAVEMTRPLCAYPKEAEYRGKGDTNDAANFACVAPRRGRDTISALR</sequence>
<evidence type="ECO:0000256" key="6">
    <source>
        <dbReference type="ARBA" id="ARBA00022837"/>
    </source>
</evidence>